<organism evidence="3 4">
    <name type="scientific">Thermovibrio ammonificans (strain DSM 15698 / JCM 12110 / HB-1)</name>
    <dbReference type="NCBI Taxonomy" id="648996"/>
    <lineage>
        <taxon>Bacteria</taxon>
        <taxon>Pseudomonadati</taxon>
        <taxon>Aquificota</taxon>
        <taxon>Aquificia</taxon>
        <taxon>Desulfurobacteriales</taxon>
        <taxon>Desulfurobacteriaceae</taxon>
        <taxon>Thermovibrio</taxon>
    </lineage>
</organism>
<sequence length="201" mass="22196">MPEDKPTPAPSFDPTTLGFSSIDELKAFVEAQRKKEGDFTKILEAKEREFQKKLEAYEKRLKELQAQLQEREQALQQKEAELKNLVVTNTLTKLAAEKGVLDPEVFLAIVSGKAELTEDGKVVIEGKDPAEFIESLKESKPFLFKASEKEGSGATNQSSPPASKKEELLKAYEEAKKAGDIEKALALKGELAKLEQSEGGE</sequence>
<dbReference type="EMBL" id="CP002444">
    <property type="protein sequence ID" value="ADU96000.1"/>
    <property type="molecule type" value="Genomic_DNA"/>
</dbReference>
<name>E8T2S5_THEA1</name>
<keyword evidence="1" id="KW-0175">Coiled coil</keyword>
<dbReference type="RefSeq" id="WP_013536786.1">
    <property type="nucleotide sequence ID" value="NC_014926.1"/>
</dbReference>
<evidence type="ECO:0000256" key="1">
    <source>
        <dbReference type="SAM" id="Coils"/>
    </source>
</evidence>
<feature type="region of interest" description="Disordered" evidence="2">
    <location>
        <begin position="144"/>
        <end position="167"/>
    </location>
</feature>
<protein>
    <submittedName>
        <fullName evidence="3">Uncharacterized protein</fullName>
    </submittedName>
</protein>
<dbReference type="OrthoDB" id="2365850at2"/>
<dbReference type="STRING" id="648996.Theam_0026"/>
<evidence type="ECO:0000256" key="2">
    <source>
        <dbReference type="SAM" id="MobiDB-lite"/>
    </source>
</evidence>
<feature type="coiled-coil region" evidence="1">
    <location>
        <begin position="40"/>
        <end position="88"/>
    </location>
</feature>
<proteinExistence type="predicted"/>
<dbReference type="InterPro" id="IPR009636">
    <property type="entry name" value="SCAF"/>
</dbReference>
<keyword evidence="4" id="KW-1185">Reference proteome</keyword>
<dbReference type="Proteomes" id="UP000006362">
    <property type="component" value="Chromosome"/>
</dbReference>
<dbReference type="Pfam" id="PF06810">
    <property type="entry name" value="Phage_scaffold"/>
    <property type="match status" value="1"/>
</dbReference>
<dbReference type="AlphaFoldDB" id="E8T2S5"/>
<evidence type="ECO:0000313" key="4">
    <source>
        <dbReference type="Proteomes" id="UP000006362"/>
    </source>
</evidence>
<dbReference type="KEGG" id="tam:Theam_0026"/>
<dbReference type="HOGENOM" id="CLU_1359855_0_0_0"/>
<gene>
    <name evidence="3" type="ordered locus">Theam_0026</name>
</gene>
<accession>E8T2S5</accession>
<reference evidence="3" key="1">
    <citation type="submission" date="2011-01" db="EMBL/GenBank/DDBJ databases">
        <title>Complete sequence of chromosome of Thermovibrio ammonificans HB-1.</title>
        <authorList>
            <consortium name="US DOE Joint Genome Institute"/>
            <person name="Lucas S."/>
            <person name="Copeland A."/>
            <person name="Lapidus A."/>
            <person name="Cheng J.-F."/>
            <person name="Goodwin L."/>
            <person name="Pitluck S."/>
            <person name="Davenport K."/>
            <person name="Detter J.C."/>
            <person name="Han C."/>
            <person name="Tapia R."/>
            <person name="Land M."/>
            <person name="Hauser L."/>
            <person name="Kyrpides N."/>
            <person name="Ivanova N."/>
            <person name="Ovchinnikova G."/>
            <person name="Vetriani C."/>
            <person name="Woyke T."/>
        </authorList>
    </citation>
    <scope>NUCLEOTIDE SEQUENCE [LARGE SCALE GENOMIC DNA]</scope>
    <source>
        <strain evidence="3">HB-1</strain>
    </source>
</reference>
<evidence type="ECO:0000313" key="3">
    <source>
        <dbReference type="EMBL" id="ADU96000.1"/>
    </source>
</evidence>